<reference evidence="12" key="1">
    <citation type="journal article" date="2019" name="Int. J. Syst. Evol. Microbiol.">
        <title>The Global Catalogue of Microorganisms (GCM) 10K type strain sequencing project: providing services to taxonomists for standard genome sequencing and annotation.</title>
        <authorList>
            <consortium name="The Broad Institute Genomics Platform"/>
            <consortium name="The Broad Institute Genome Sequencing Center for Infectious Disease"/>
            <person name="Wu L."/>
            <person name="Ma J."/>
        </authorList>
    </citation>
    <scope>NUCLEOTIDE SEQUENCE [LARGE SCALE GENOMIC DNA]</scope>
    <source>
        <strain evidence="12">NBRC 104970</strain>
    </source>
</reference>
<dbReference type="EC" id="3.2.1.14" evidence="2"/>
<organism evidence="11 12">
    <name type="scientific">Chitiniphilus shinanonensis</name>
    <dbReference type="NCBI Taxonomy" id="553088"/>
    <lineage>
        <taxon>Bacteria</taxon>
        <taxon>Pseudomonadati</taxon>
        <taxon>Pseudomonadota</taxon>
        <taxon>Betaproteobacteria</taxon>
        <taxon>Neisseriales</taxon>
        <taxon>Chitinibacteraceae</taxon>
        <taxon>Chitiniphilus</taxon>
    </lineage>
</organism>
<dbReference type="Pfam" id="PF02839">
    <property type="entry name" value="CBM_5_12"/>
    <property type="match status" value="2"/>
</dbReference>
<dbReference type="Gene3D" id="3.10.50.10">
    <property type="match status" value="1"/>
</dbReference>
<dbReference type="EMBL" id="BSOZ01000007">
    <property type="protein sequence ID" value="GLS03626.1"/>
    <property type="molecule type" value="Genomic_DNA"/>
</dbReference>
<evidence type="ECO:0000259" key="10">
    <source>
        <dbReference type="PROSITE" id="PS51910"/>
    </source>
</evidence>
<keyword evidence="5" id="KW-0119">Carbohydrate metabolism</keyword>
<gene>
    <name evidence="11" type="ORF">GCM10007860_07710</name>
</gene>
<dbReference type="CDD" id="cd12214">
    <property type="entry name" value="ChiA1_BD"/>
    <property type="match status" value="2"/>
</dbReference>
<dbReference type="InterPro" id="IPR001579">
    <property type="entry name" value="Glyco_hydro_18_chit_AS"/>
</dbReference>
<dbReference type="InterPro" id="IPR050314">
    <property type="entry name" value="Glycosyl_Hydrlase_18"/>
</dbReference>
<evidence type="ECO:0000256" key="7">
    <source>
        <dbReference type="RuleBase" id="RU000489"/>
    </source>
</evidence>
<feature type="chain" id="PRO_5046889646" description="chitinase" evidence="9">
    <location>
        <begin position="27"/>
        <end position="844"/>
    </location>
</feature>
<dbReference type="InterPro" id="IPR003610">
    <property type="entry name" value="CBM5/12"/>
</dbReference>
<evidence type="ECO:0000256" key="9">
    <source>
        <dbReference type="SAM" id="SignalP"/>
    </source>
</evidence>
<keyword evidence="3 7" id="KW-0378">Hydrolase</keyword>
<evidence type="ECO:0000256" key="5">
    <source>
        <dbReference type="ARBA" id="ARBA00023277"/>
    </source>
</evidence>
<feature type="signal peptide" evidence="9">
    <location>
        <begin position="1"/>
        <end position="26"/>
    </location>
</feature>
<feature type="region of interest" description="Disordered" evidence="8">
    <location>
        <begin position="116"/>
        <end position="140"/>
    </location>
</feature>
<feature type="compositionally biased region" description="Pro residues" evidence="8">
    <location>
        <begin position="116"/>
        <end position="139"/>
    </location>
</feature>
<dbReference type="SMART" id="SM00636">
    <property type="entry name" value="Glyco_18"/>
    <property type="match status" value="1"/>
</dbReference>
<keyword evidence="4" id="KW-0146">Chitin degradation</keyword>
<sequence length="844" mass="89844">MNRNARNLRLLAAGLVALLTAAGLYAAPWAEGSTYTAGTVVQYNGKDYKALVTHTAYVGTNWNPAATPTLWQVVTSSPTPTPTPVVTPTPTPVVTPTPTVTPTPVVTPTPTPVVTPTPTPVVTPTPTPVVTPTPTPVTPTPTAGTCPTWAPGLSITAGSSLLYNGKDYKALVTHTAYVGWDPASVGALFQPDTACGGTTPTPTPGGPTPTPAPTTPFCAPEWVATKIYPKGKVVGYKGAAYEALVDTYAIPPDSTVYTNQWKLVGVPNGDLCPVSVPNNINYGTAQPVTGNANSGVVKPAGAISATRISNTASTAAAGTRGGINPATDPGGNHPGFDADTGGRVAKLPPGTLTLQHNVYTATAGQERVAYLGDWAIYGRRFDFSKLPVKNLDRLVYGFAGICFPAAKNTQDPGFPTTAPAAVNRTCGLGTTKLPDGAMAMADYEAAFLRNQPGGQTAKISGIEGMYEIGKDDVGGVFGVLYNLRKANPNLKLDLSVGGWTLSEGFPWMASDPTRRKVFVDSIVAFLERYDFDGIDIDWEYPASDGAVPGMARPDDPQNYLQLLKDLRAAMDWLTVKTGKKYRLSSAIPATQGKIDKLAWTEINKYLDRLYVMTYDLTGAWERNISHHTPLYNNPNANGSSTGSSASWMIEYLNRQYGVPFNKMMIGVANYHRSKAILPGDITEYTNGLKGDTTFGDPNWTGTSFITGIAGVGSWEAGVVEGYDLYQNYLDREIKPRNGYHLYTDKLSNADFAVNPIGPSGWSYISLETPRTAGLKAQYAKDKGLAGVFFWQIEQDNGYNLNAVNHVLGNTLVSDVADGKPQDQIATCGENVTAAECKELIKSIK</sequence>
<protein>
    <recommendedName>
        <fullName evidence="2">chitinase</fullName>
        <ecNumber evidence="2">3.2.1.14</ecNumber>
    </recommendedName>
</protein>
<evidence type="ECO:0000256" key="8">
    <source>
        <dbReference type="SAM" id="MobiDB-lite"/>
    </source>
</evidence>
<keyword evidence="12" id="KW-1185">Reference proteome</keyword>
<dbReference type="CDD" id="cd06548">
    <property type="entry name" value="GH18_chitinase"/>
    <property type="match status" value="1"/>
</dbReference>
<dbReference type="InterPro" id="IPR029070">
    <property type="entry name" value="Chitinase_insertion_sf"/>
</dbReference>
<dbReference type="PROSITE" id="PS01095">
    <property type="entry name" value="GH18_1"/>
    <property type="match status" value="1"/>
</dbReference>
<evidence type="ECO:0000313" key="12">
    <source>
        <dbReference type="Proteomes" id="UP001156836"/>
    </source>
</evidence>
<keyword evidence="4" id="KW-0624">Polysaccharide degradation</keyword>
<dbReference type="RefSeq" id="WP_284207055.1">
    <property type="nucleotide sequence ID" value="NZ_BSOZ01000007.1"/>
</dbReference>
<evidence type="ECO:0000256" key="3">
    <source>
        <dbReference type="ARBA" id="ARBA00022801"/>
    </source>
</evidence>
<comment type="catalytic activity">
    <reaction evidence="1">
        <text>Random endo-hydrolysis of N-acetyl-beta-D-glucosaminide (1-&gt;4)-beta-linkages in chitin and chitodextrins.</text>
        <dbReference type="EC" id="3.2.1.14"/>
    </reaction>
</comment>
<evidence type="ECO:0000256" key="4">
    <source>
        <dbReference type="ARBA" id="ARBA00023024"/>
    </source>
</evidence>
<evidence type="ECO:0000256" key="2">
    <source>
        <dbReference type="ARBA" id="ARBA00012729"/>
    </source>
</evidence>
<dbReference type="InterPro" id="IPR011583">
    <property type="entry name" value="Chitinase_II/V-like_cat"/>
</dbReference>
<dbReference type="SUPFAM" id="SSF51445">
    <property type="entry name" value="(Trans)glycosidases"/>
    <property type="match status" value="1"/>
</dbReference>
<comment type="caution">
    <text evidence="11">The sequence shown here is derived from an EMBL/GenBank/DDBJ whole genome shotgun (WGS) entry which is preliminary data.</text>
</comment>
<dbReference type="PANTHER" id="PTHR11177">
    <property type="entry name" value="CHITINASE"/>
    <property type="match status" value="1"/>
</dbReference>
<dbReference type="PROSITE" id="PS51910">
    <property type="entry name" value="GH18_2"/>
    <property type="match status" value="1"/>
</dbReference>
<dbReference type="PANTHER" id="PTHR11177:SF317">
    <property type="entry name" value="CHITINASE 12-RELATED"/>
    <property type="match status" value="1"/>
</dbReference>
<dbReference type="InterPro" id="IPR017853">
    <property type="entry name" value="GH"/>
</dbReference>
<name>A0ABQ6BSV6_9NEIS</name>
<dbReference type="InterPro" id="IPR036573">
    <property type="entry name" value="CBM_sf_5/12"/>
</dbReference>
<dbReference type="Gene3D" id="2.10.10.20">
    <property type="entry name" value="Carbohydrate-binding module superfamily 5/12"/>
    <property type="match status" value="3"/>
</dbReference>
<dbReference type="SUPFAM" id="SSF51055">
    <property type="entry name" value="Carbohydrate binding domain"/>
    <property type="match status" value="2"/>
</dbReference>
<evidence type="ECO:0000313" key="11">
    <source>
        <dbReference type="EMBL" id="GLS03626.1"/>
    </source>
</evidence>
<feature type="domain" description="GH18" evidence="10">
    <location>
        <begin position="365"/>
        <end position="810"/>
    </location>
</feature>
<evidence type="ECO:0000256" key="1">
    <source>
        <dbReference type="ARBA" id="ARBA00000822"/>
    </source>
</evidence>
<dbReference type="Gene3D" id="3.20.20.80">
    <property type="entry name" value="Glycosidases"/>
    <property type="match status" value="1"/>
</dbReference>
<evidence type="ECO:0000256" key="6">
    <source>
        <dbReference type="ARBA" id="ARBA00023295"/>
    </source>
</evidence>
<accession>A0ABQ6BSV6</accession>
<dbReference type="Proteomes" id="UP001156836">
    <property type="component" value="Unassembled WGS sequence"/>
</dbReference>
<dbReference type="SMART" id="SM00495">
    <property type="entry name" value="ChtBD3"/>
    <property type="match status" value="3"/>
</dbReference>
<dbReference type="InterPro" id="IPR001223">
    <property type="entry name" value="Glyco_hydro18_cat"/>
</dbReference>
<proteinExistence type="predicted"/>
<dbReference type="Pfam" id="PF00704">
    <property type="entry name" value="Glyco_hydro_18"/>
    <property type="match status" value="1"/>
</dbReference>
<keyword evidence="9" id="KW-0732">Signal</keyword>
<keyword evidence="6 7" id="KW-0326">Glycosidase</keyword>